<keyword evidence="13" id="KW-0418">Kinase</keyword>
<protein>
    <recommendedName>
        <fullName evidence="16">Adenosylcobinamide kinase</fullName>
        <ecNumber evidence="8">2.7.1.156</ecNumber>
        <ecNumber evidence="9">2.7.7.62</ecNumber>
    </recommendedName>
    <alternativeName>
        <fullName evidence="17">Adenosylcobinamide-phosphate guanylyltransferase</fullName>
    </alternativeName>
</protein>
<evidence type="ECO:0000256" key="14">
    <source>
        <dbReference type="ARBA" id="ARBA00022840"/>
    </source>
</evidence>
<keyword evidence="21" id="KW-1185">Reference proteome</keyword>
<comment type="catalytic activity">
    <reaction evidence="3">
        <text>adenosylcob(III)inamide + GTP = adenosylcob(III)inamide phosphate + GDP + H(+)</text>
        <dbReference type="Rhea" id="RHEA:15765"/>
        <dbReference type="ChEBI" id="CHEBI:2480"/>
        <dbReference type="ChEBI" id="CHEBI:15378"/>
        <dbReference type="ChEBI" id="CHEBI:37565"/>
        <dbReference type="ChEBI" id="CHEBI:58189"/>
        <dbReference type="ChEBI" id="CHEBI:58502"/>
        <dbReference type="EC" id="2.7.1.156"/>
    </reaction>
</comment>
<dbReference type="RefSeq" id="WP_061141346.1">
    <property type="nucleotide sequence ID" value="NZ_LNNH01000012.1"/>
</dbReference>
<comment type="function">
    <text evidence="4">Catalyzes ATP-dependent phosphorylation of adenosylcobinamide and addition of GMP to adenosylcobinamide phosphate.</text>
</comment>
<dbReference type="Gene3D" id="3.40.50.300">
    <property type="entry name" value="P-loop containing nucleotide triphosphate hydrolases"/>
    <property type="match status" value="1"/>
</dbReference>
<dbReference type="GO" id="GO:0008820">
    <property type="term" value="F:cobinamide phosphate guanylyltransferase activity"/>
    <property type="evidence" value="ECO:0007669"/>
    <property type="project" value="UniProtKB-EC"/>
</dbReference>
<name>A0A109N011_9BACI</name>
<dbReference type="UniPathway" id="UPA00148">
    <property type="reaction ID" value="UER00236"/>
</dbReference>
<comment type="pathway">
    <text evidence="6">Cofactor biosynthesis; adenosylcobalamin biosynthesis; adenosylcobalamin from cob(II)yrinate a,c-diamide: step 5/7.</text>
</comment>
<comment type="pathway">
    <text evidence="5">Cofactor biosynthesis; adenosylcobalamin biosynthesis; adenosylcobalamin from cob(II)yrinate a,c-diamide: step 6/7.</text>
</comment>
<evidence type="ECO:0000256" key="2">
    <source>
        <dbReference type="ARBA" id="ARBA00000711"/>
    </source>
</evidence>
<evidence type="ECO:0000256" key="6">
    <source>
        <dbReference type="ARBA" id="ARBA00005159"/>
    </source>
</evidence>
<comment type="catalytic activity">
    <reaction evidence="2">
        <text>adenosylcob(III)inamide phosphate + GTP + H(+) = adenosylcob(III)inamide-GDP + diphosphate</text>
        <dbReference type="Rhea" id="RHEA:22712"/>
        <dbReference type="ChEBI" id="CHEBI:15378"/>
        <dbReference type="ChEBI" id="CHEBI:33019"/>
        <dbReference type="ChEBI" id="CHEBI:37565"/>
        <dbReference type="ChEBI" id="CHEBI:58502"/>
        <dbReference type="ChEBI" id="CHEBI:60487"/>
        <dbReference type="EC" id="2.7.7.62"/>
    </reaction>
</comment>
<evidence type="ECO:0000256" key="4">
    <source>
        <dbReference type="ARBA" id="ARBA00003889"/>
    </source>
</evidence>
<keyword evidence="12 19" id="KW-0547">Nucleotide-binding</keyword>
<dbReference type="PIRSF" id="PIRSF006135">
    <property type="entry name" value="CobU"/>
    <property type="match status" value="1"/>
</dbReference>
<reference evidence="20 21" key="1">
    <citation type="submission" date="2015-11" db="EMBL/GenBank/DDBJ databases">
        <title>Genome Sequence of Bacillus simplex strain VanAntwerpen2.</title>
        <authorList>
            <person name="Couger M.B."/>
        </authorList>
    </citation>
    <scope>NUCLEOTIDE SEQUENCE [LARGE SCALE GENOMIC DNA]</scope>
    <source>
        <strain evidence="20 21">VanAntwerpen02</strain>
    </source>
</reference>
<dbReference type="InterPro" id="IPR027417">
    <property type="entry name" value="P-loop_NTPase"/>
</dbReference>
<comment type="similarity">
    <text evidence="7">Belongs to the CobU/CobP family.</text>
</comment>
<organism evidence="20 21">
    <name type="scientific">Peribacillus simplex</name>
    <dbReference type="NCBI Taxonomy" id="1478"/>
    <lineage>
        <taxon>Bacteria</taxon>
        <taxon>Bacillati</taxon>
        <taxon>Bacillota</taxon>
        <taxon>Bacilli</taxon>
        <taxon>Bacillales</taxon>
        <taxon>Bacillaceae</taxon>
        <taxon>Peribacillus</taxon>
    </lineage>
</organism>
<accession>A0A109N011</accession>
<dbReference type="PANTHER" id="PTHR34848:SF1">
    <property type="entry name" value="BIFUNCTIONAL ADENOSYLCOBALAMIN BIOSYNTHESIS PROTEIN COBU"/>
    <property type="match status" value="1"/>
</dbReference>
<evidence type="ECO:0000256" key="8">
    <source>
        <dbReference type="ARBA" id="ARBA00012016"/>
    </source>
</evidence>
<keyword evidence="14" id="KW-0067">ATP-binding</keyword>
<gene>
    <name evidence="20" type="ORF">AS888_15320</name>
</gene>
<dbReference type="GO" id="GO:0009236">
    <property type="term" value="P:cobalamin biosynthetic process"/>
    <property type="evidence" value="ECO:0007669"/>
    <property type="project" value="UniProtKB-UniPathway"/>
</dbReference>
<keyword evidence="15 19" id="KW-0342">GTP-binding</keyword>
<evidence type="ECO:0000256" key="11">
    <source>
        <dbReference type="ARBA" id="ARBA00022679"/>
    </source>
</evidence>
<evidence type="ECO:0000256" key="12">
    <source>
        <dbReference type="ARBA" id="ARBA00022741"/>
    </source>
</evidence>
<dbReference type="AlphaFoldDB" id="A0A109N011"/>
<evidence type="ECO:0000256" key="5">
    <source>
        <dbReference type="ARBA" id="ARBA00004692"/>
    </source>
</evidence>
<evidence type="ECO:0000256" key="17">
    <source>
        <dbReference type="ARBA" id="ARBA00030571"/>
    </source>
</evidence>
<keyword evidence="11" id="KW-0808">Transferase</keyword>
<evidence type="ECO:0000256" key="3">
    <source>
        <dbReference type="ARBA" id="ARBA00001522"/>
    </source>
</evidence>
<evidence type="ECO:0000256" key="1">
    <source>
        <dbReference type="ARBA" id="ARBA00000312"/>
    </source>
</evidence>
<dbReference type="InterPro" id="IPR003203">
    <property type="entry name" value="CobU/CobP"/>
</dbReference>
<comment type="caution">
    <text evidence="20">The sequence shown here is derived from an EMBL/GenBank/DDBJ whole genome shotgun (WGS) entry which is preliminary data.</text>
</comment>
<dbReference type="PANTHER" id="PTHR34848">
    <property type="match status" value="1"/>
</dbReference>
<dbReference type="SUPFAM" id="SSF52540">
    <property type="entry name" value="P-loop containing nucleoside triphosphate hydrolases"/>
    <property type="match status" value="1"/>
</dbReference>
<evidence type="ECO:0000313" key="21">
    <source>
        <dbReference type="Proteomes" id="UP000064189"/>
    </source>
</evidence>
<evidence type="ECO:0000256" key="10">
    <source>
        <dbReference type="ARBA" id="ARBA00022573"/>
    </source>
</evidence>
<feature type="binding site" evidence="19">
    <location>
        <begin position="11"/>
        <end position="18"/>
    </location>
    <ligand>
        <name>GTP</name>
        <dbReference type="ChEBI" id="CHEBI:37565"/>
    </ligand>
</feature>
<proteinExistence type="inferred from homology"/>
<feature type="binding site" evidence="19">
    <location>
        <position position="92"/>
    </location>
    <ligand>
        <name>GTP</name>
        <dbReference type="ChEBI" id="CHEBI:37565"/>
    </ligand>
</feature>
<comment type="catalytic activity">
    <reaction evidence="1">
        <text>adenosylcob(III)inamide + ATP = adenosylcob(III)inamide phosphate + ADP + H(+)</text>
        <dbReference type="Rhea" id="RHEA:15769"/>
        <dbReference type="ChEBI" id="CHEBI:2480"/>
        <dbReference type="ChEBI" id="CHEBI:15378"/>
        <dbReference type="ChEBI" id="CHEBI:30616"/>
        <dbReference type="ChEBI" id="CHEBI:58502"/>
        <dbReference type="ChEBI" id="CHEBI:456216"/>
        <dbReference type="EC" id="2.7.1.156"/>
    </reaction>
</comment>
<feature type="active site" description="GMP-histidine intermediate" evidence="18">
    <location>
        <position position="56"/>
    </location>
</feature>
<keyword evidence="10" id="KW-0169">Cobalamin biosynthesis</keyword>
<dbReference type="Pfam" id="PF02283">
    <property type="entry name" value="CobU"/>
    <property type="match status" value="1"/>
</dbReference>
<evidence type="ECO:0000256" key="18">
    <source>
        <dbReference type="PIRSR" id="PIRSR006135-1"/>
    </source>
</evidence>
<evidence type="ECO:0000256" key="7">
    <source>
        <dbReference type="ARBA" id="ARBA00007490"/>
    </source>
</evidence>
<dbReference type="Proteomes" id="UP000064189">
    <property type="component" value="Unassembled WGS sequence"/>
</dbReference>
<feature type="binding site" evidence="19">
    <location>
        <begin position="40"/>
        <end position="42"/>
    </location>
    <ligand>
        <name>GTP</name>
        <dbReference type="ChEBI" id="CHEBI:37565"/>
    </ligand>
</feature>
<dbReference type="GO" id="GO:0043752">
    <property type="term" value="F:adenosylcobinamide kinase activity"/>
    <property type="evidence" value="ECO:0007669"/>
    <property type="project" value="UniProtKB-EC"/>
</dbReference>
<evidence type="ECO:0000256" key="15">
    <source>
        <dbReference type="ARBA" id="ARBA00023134"/>
    </source>
</evidence>
<sequence>MEKARLCFVTGGVRSGKSSFAERKALEYARLMEGNLHYLACGRGSDAEMGERILRHQKDRQRSPIAWQTSEYATDITRIAAKIDSDSIILLDCLTTLLDHELFGPGVPLEAEFLHSIQAKIISAIDELRQQSGCLIIVSNEVVQEPIFQNELLHIYGRMLGKLHRTIVGQADEAYLVESGIPLQMKGGKQA</sequence>
<evidence type="ECO:0000256" key="9">
    <source>
        <dbReference type="ARBA" id="ARBA00012523"/>
    </source>
</evidence>
<evidence type="ECO:0000256" key="13">
    <source>
        <dbReference type="ARBA" id="ARBA00022777"/>
    </source>
</evidence>
<feature type="binding site" evidence="19">
    <location>
        <position position="71"/>
    </location>
    <ligand>
        <name>GTP</name>
        <dbReference type="ChEBI" id="CHEBI:37565"/>
    </ligand>
</feature>
<dbReference type="EC" id="2.7.7.62" evidence="9"/>
<evidence type="ECO:0000256" key="16">
    <source>
        <dbReference type="ARBA" id="ARBA00029570"/>
    </source>
</evidence>
<evidence type="ECO:0000256" key="19">
    <source>
        <dbReference type="PIRSR" id="PIRSR006135-2"/>
    </source>
</evidence>
<dbReference type="GO" id="GO:0005524">
    <property type="term" value="F:ATP binding"/>
    <property type="evidence" value="ECO:0007669"/>
    <property type="project" value="UniProtKB-KW"/>
</dbReference>
<dbReference type="GO" id="GO:0005525">
    <property type="term" value="F:GTP binding"/>
    <property type="evidence" value="ECO:0007669"/>
    <property type="project" value="UniProtKB-KW"/>
</dbReference>
<dbReference type="EMBL" id="LNNH01000012">
    <property type="protein sequence ID" value="KWW20993.1"/>
    <property type="molecule type" value="Genomic_DNA"/>
</dbReference>
<evidence type="ECO:0000313" key="20">
    <source>
        <dbReference type="EMBL" id="KWW20993.1"/>
    </source>
</evidence>
<dbReference type="EC" id="2.7.1.156" evidence="8"/>